<evidence type="ECO:0000313" key="3">
    <source>
        <dbReference type="EMBL" id="CAB4821049.1"/>
    </source>
</evidence>
<dbReference type="EMBL" id="CAFABA010000019">
    <property type="protein sequence ID" value="CAB4821049.1"/>
    <property type="molecule type" value="Genomic_DNA"/>
</dbReference>
<dbReference type="SUPFAM" id="SSF81301">
    <property type="entry name" value="Nucleotidyltransferase"/>
    <property type="match status" value="1"/>
</dbReference>
<gene>
    <name evidence="2" type="ORF">UFOPK2754_03186</name>
    <name evidence="3" type="ORF">UFOPK3139_00706</name>
    <name evidence="4" type="ORF">UFOPK3967_03122</name>
</gene>
<dbReference type="EMBL" id="CAFBOS010000315">
    <property type="protein sequence ID" value="CAB5026904.1"/>
    <property type="molecule type" value="Genomic_DNA"/>
</dbReference>
<protein>
    <submittedName>
        <fullName evidence="2">Unannotated protein</fullName>
    </submittedName>
</protein>
<evidence type="ECO:0000313" key="4">
    <source>
        <dbReference type="EMBL" id="CAB5026904.1"/>
    </source>
</evidence>
<name>A0A6J6VMG7_9ZZZZ</name>
<reference evidence="2" key="1">
    <citation type="submission" date="2020-05" db="EMBL/GenBank/DDBJ databases">
        <authorList>
            <person name="Chiriac C."/>
            <person name="Salcher M."/>
            <person name="Ghai R."/>
            <person name="Kavagutti S V."/>
        </authorList>
    </citation>
    <scope>NUCLEOTIDE SEQUENCE</scope>
</reference>
<sequence>MGRTGDVQDPEAVLTTAVEVTADHFGDRLLAAFAIGSLAHGGFCPLVSDVDLVIVVADPGDAHLIDASADAIAETVRAEGGLAARLSLFWASPSMLVDRELGGRLPAVDRLDLAMHGRLLCGAFDLDSVARPSTDELIIESVRFAVDRLSLRSVIAELRDPAALVAEGPRHLTKRVLFPVRFLYTAATGDIGRNDAAVEWYAQSEGPAQELVAAAGRWRTEPLDVSNAQKLVGQQILALYEHFLVEHIATMERLGEPGLATHLQAWQTQLRGPVNNSRRGTDRRVPGRSRGR</sequence>
<organism evidence="2">
    <name type="scientific">freshwater metagenome</name>
    <dbReference type="NCBI Taxonomy" id="449393"/>
    <lineage>
        <taxon>unclassified sequences</taxon>
        <taxon>metagenomes</taxon>
        <taxon>ecological metagenomes</taxon>
    </lineage>
</organism>
<feature type="region of interest" description="Disordered" evidence="1">
    <location>
        <begin position="270"/>
        <end position="292"/>
    </location>
</feature>
<dbReference type="Gene3D" id="3.30.460.10">
    <property type="entry name" value="Beta Polymerase, domain 2"/>
    <property type="match status" value="1"/>
</dbReference>
<accession>A0A6J6VMG7</accession>
<dbReference type="EMBL" id="CAEZYR010000197">
    <property type="protein sequence ID" value="CAB4772764.1"/>
    <property type="molecule type" value="Genomic_DNA"/>
</dbReference>
<dbReference type="AlphaFoldDB" id="A0A6J6VMG7"/>
<evidence type="ECO:0000313" key="2">
    <source>
        <dbReference type="EMBL" id="CAB4772764.1"/>
    </source>
</evidence>
<dbReference type="InterPro" id="IPR043519">
    <property type="entry name" value="NT_sf"/>
</dbReference>
<proteinExistence type="predicted"/>
<evidence type="ECO:0000256" key="1">
    <source>
        <dbReference type="SAM" id="MobiDB-lite"/>
    </source>
</evidence>